<dbReference type="Gene3D" id="3.40.50.10540">
    <property type="entry name" value="Crotonobetainyl-coa:carnitine coa-transferase, domain 1"/>
    <property type="match status" value="1"/>
</dbReference>
<proteinExistence type="predicted"/>
<gene>
    <name evidence="1" type="ORF">SAMN05421762_3443</name>
</gene>
<dbReference type="SUPFAM" id="SSF89796">
    <property type="entry name" value="CoA-transferase family III (CaiB/BaiF)"/>
    <property type="match status" value="1"/>
</dbReference>
<dbReference type="InterPro" id="IPR044855">
    <property type="entry name" value="CoA-Trfase_III_dom3_sf"/>
</dbReference>
<evidence type="ECO:0000313" key="2">
    <source>
        <dbReference type="Proteomes" id="UP000231644"/>
    </source>
</evidence>
<reference evidence="1 2" key="1">
    <citation type="submission" date="2016-10" db="EMBL/GenBank/DDBJ databases">
        <authorList>
            <person name="de Groot N.N."/>
        </authorList>
    </citation>
    <scope>NUCLEOTIDE SEQUENCE [LARGE SCALE GENOMIC DNA]</scope>
    <source>
        <strain evidence="1 2">DSM 29619</strain>
    </source>
</reference>
<dbReference type="InterPro" id="IPR023606">
    <property type="entry name" value="CoA-Trfase_III_dom_1_sf"/>
</dbReference>
<dbReference type="GO" id="GO:0003824">
    <property type="term" value="F:catalytic activity"/>
    <property type="evidence" value="ECO:0007669"/>
    <property type="project" value="InterPro"/>
</dbReference>
<dbReference type="InterPro" id="IPR050509">
    <property type="entry name" value="CoA-transferase_III"/>
</dbReference>
<name>A0A1I1Q9H0_9RHOB</name>
<dbReference type="OrthoDB" id="7208981at2"/>
<dbReference type="Pfam" id="PF02515">
    <property type="entry name" value="CoA_transf_3"/>
    <property type="match status" value="1"/>
</dbReference>
<sequence length="382" mass="41296">MSRPPLSGLRIIELAGIGPGPFAGMMLADHGAEVIRIERIGSGKAGPEVAPDKDILLRSRKTIELDLKNPASQEVLLDLVRKADGLIEGFRPGVIERLGLGPDVLHAANPRLVIGRMTGWGQTGPMAHMAGHDLNYIAISGALHGVGRKGEKPVVPLNLFGDFGGGGMVLAFGMLAALHHAKATGEGQVVDAAMTDGSALLTAMIQTFRQIGIWQDDRGVNLLDGGAHFYDTYETKDGKFVSIGAIEPQFYARLLDLLGLTDDPAYARQMEAGDWDQMRDGLTRIFRTRTRDEWDELLMGSDACYAPVLSLTEAPDHPHNTVRGTFTTAGGIVQPGPAPRYSRSPTVPPEMFQNRLDTDDVLAEIGYDTDRIRRLRDEGAIS</sequence>
<dbReference type="RefSeq" id="WP_093454478.1">
    <property type="nucleotide sequence ID" value="NZ_FNZG01000005.1"/>
</dbReference>
<protein>
    <submittedName>
        <fullName evidence="1">Alpha-methylacyl-CoA racemase</fullName>
    </submittedName>
</protein>
<dbReference type="PANTHER" id="PTHR48228">
    <property type="entry name" value="SUCCINYL-COA--D-CITRAMALATE COA-TRANSFERASE"/>
    <property type="match status" value="1"/>
</dbReference>
<organism evidence="1 2">
    <name type="scientific">Pseudooceanicola nitratireducens</name>
    <dbReference type="NCBI Taxonomy" id="517719"/>
    <lineage>
        <taxon>Bacteria</taxon>
        <taxon>Pseudomonadati</taxon>
        <taxon>Pseudomonadota</taxon>
        <taxon>Alphaproteobacteria</taxon>
        <taxon>Rhodobacterales</taxon>
        <taxon>Paracoccaceae</taxon>
        <taxon>Pseudooceanicola</taxon>
    </lineage>
</organism>
<dbReference type="EMBL" id="FOLX01000002">
    <property type="protein sequence ID" value="SFD15873.1"/>
    <property type="molecule type" value="Genomic_DNA"/>
</dbReference>
<evidence type="ECO:0000313" key="1">
    <source>
        <dbReference type="EMBL" id="SFD15873.1"/>
    </source>
</evidence>
<dbReference type="PANTHER" id="PTHR48228:SF5">
    <property type="entry name" value="ALPHA-METHYLACYL-COA RACEMASE"/>
    <property type="match status" value="1"/>
</dbReference>
<dbReference type="AlphaFoldDB" id="A0A1I1Q9H0"/>
<dbReference type="Proteomes" id="UP000231644">
    <property type="component" value="Unassembled WGS sequence"/>
</dbReference>
<dbReference type="Gene3D" id="3.30.1540.10">
    <property type="entry name" value="formyl-coa transferase, domain 3"/>
    <property type="match status" value="1"/>
</dbReference>
<keyword evidence="2" id="KW-1185">Reference proteome</keyword>
<dbReference type="InterPro" id="IPR003673">
    <property type="entry name" value="CoA-Trfase_fam_III"/>
</dbReference>
<dbReference type="STRING" id="517719.SAMN05421762_3443"/>
<accession>A0A1I1Q9H0</accession>